<accession>A0A917QDN0</accession>
<name>A0A917QDN0_9NOCA</name>
<comment type="caution">
    <text evidence="1">The sequence shown here is derived from an EMBL/GenBank/DDBJ whole genome shotgun (WGS) entry which is preliminary data.</text>
</comment>
<dbReference type="AlphaFoldDB" id="A0A917QDN0"/>
<dbReference type="EMBL" id="BMMW01000001">
    <property type="protein sequence ID" value="GGK43783.1"/>
    <property type="molecule type" value="Genomic_DNA"/>
</dbReference>
<dbReference type="RefSeq" id="WP_188827947.1">
    <property type="nucleotide sequence ID" value="NZ_BMMW01000001.1"/>
</dbReference>
<evidence type="ECO:0000313" key="2">
    <source>
        <dbReference type="Proteomes" id="UP000612956"/>
    </source>
</evidence>
<gene>
    <name evidence="1" type="ORF">GCM10011591_14230</name>
</gene>
<dbReference type="Proteomes" id="UP000612956">
    <property type="component" value="Unassembled WGS sequence"/>
</dbReference>
<reference evidence="1" key="1">
    <citation type="journal article" date="2014" name="Int. J. Syst. Evol. Microbiol.">
        <title>Complete genome sequence of Corynebacterium casei LMG S-19264T (=DSM 44701T), isolated from a smear-ripened cheese.</title>
        <authorList>
            <consortium name="US DOE Joint Genome Institute (JGI-PGF)"/>
            <person name="Walter F."/>
            <person name="Albersmeier A."/>
            <person name="Kalinowski J."/>
            <person name="Ruckert C."/>
        </authorList>
    </citation>
    <scope>NUCLEOTIDE SEQUENCE</scope>
    <source>
        <strain evidence="1">CGMCC 4.7278</strain>
    </source>
</reference>
<keyword evidence="2" id="KW-1185">Reference proteome</keyword>
<evidence type="ECO:0000313" key="1">
    <source>
        <dbReference type="EMBL" id="GGK43783.1"/>
    </source>
</evidence>
<reference evidence="1" key="2">
    <citation type="submission" date="2020-09" db="EMBL/GenBank/DDBJ databases">
        <authorList>
            <person name="Sun Q."/>
            <person name="Zhou Y."/>
        </authorList>
    </citation>
    <scope>NUCLEOTIDE SEQUENCE</scope>
    <source>
        <strain evidence="1">CGMCC 4.7278</strain>
    </source>
</reference>
<organism evidence="1 2">
    <name type="scientific">Nocardia camponoti</name>
    <dbReference type="NCBI Taxonomy" id="1616106"/>
    <lineage>
        <taxon>Bacteria</taxon>
        <taxon>Bacillati</taxon>
        <taxon>Actinomycetota</taxon>
        <taxon>Actinomycetes</taxon>
        <taxon>Mycobacteriales</taxon>
        <taxon>Nocardiaceae</taxon>
        <taxon>Nocardia</taxon>
    </lineage>
</organism>
<sequence length="222" mass="24615">MNSHAQKVYDEIVGHPAPRDLEWTRFVSMWKDIADEVKQESGDRLAVKMNGHREVFHRQHDGRVSIGDIEHARQLLRDKPEPKGSGTLFALAIDAEKGRVLRFDLDTTTVTDTEHDVRNHDSVAHHIRTVERHTGHDDYPQVFLKFFDDLAVALIEEIGTSGFVVLGHGTGKSDVADDFVARITEINKPLADRVLGVGVVDLSAANDATLEAEAQRLAGAAK</sequence>
<proteinExistence type="predicted"/>
<protein>
    <submittedName>
        <fullName evidence="1">Uncharacterized protein</fullName>
    </submittedName>
</protein>